<dbReference type="Gene3D" id="1.10.246.120">
    <property type="match status" value="1"/>
</dbReference>
<name>A0A6J0PEL1_ELAGV</name>
<dbReference type="RefSeq" id="XP_019703920.1">
    <property type="nucleotide sequence ID" value="XM_019848361.2"/>
</dbReference>
<proteinExistence type="predicted"/>
<keyword evidence="2" id="KW-1185">Reference proteome</keyword>
<gene>
    <name evidence="3" type="primary">LOC105036193</name>
</gene>
<dbReference type="OrthoDB" id="300289at2759"/>
<feature type="domain" description="RABX5 catalytic core helical" evidence="1">
    <location>
        <begin position="53"/>
        <end position="96"/>
    </location>
</feature>
<evidence type="ECO:0000313" key="2">
    <source>
        <dbReference type="Proteomes" id="UP000504607"/>
    </source>
</evidence>
<accession>A0A6J0PEL1</accession>
<sequence>MGIWIAVHPRIGFWDSRGFRFRSRSLFQPNFSDFLNWMRHRASSAYSVRAIKRKLQDFLVTTESAVKEHPLWAHAPDEEIDSVIECLETYVMKKLFNHPFASSPED</sequence>
<reference evidence="3" key="1">
    <citation type="submission" date="2025-08" db="UniProtKB">
        <authorList>
            <consortium name="RefSeq"/>
        </authorList>
    </citation>
    <scope>IDENTIFICATION</scope>
</reference>
<protein>
    <submittedName>
        <fullName evidence="3">Vacuolar protein sorting-associated protein 9A</fullName>
    </submittedName>
</protein>
<dbReference type="InterPro" id="IPR041545">
    <property type="entry name" value="DUF5601"/>
</dbReference>
<evidence type="ECO:0000313" key="3">
    <source>
        <dbReference type="RefSeq" id="XP_019703920.1"/>
    </source>
</evidence>
<dbReference type="InterPro" id="IPR037191">
    <property type="entry name" value="VPS9_dom_sf"/>
</dbReference>
<dbReference type="AlphaFoldDB" id="A0A6J0PEL1"/>
<evidence type="ECO:0000259" key="1">
    <source>
        <dbReference type="Pfam" id="PF18151"/>
    </source>
</evidence>
<dbReference type="Pfam" id="PF18151">
    <property type="entry name" value="DUF5601"/>
    <property type="match status" value="1"/>
</dbReference>
<dbReference type="Proteomes" id="UP000504607">
    <property type="component" value="Chromosome 2"/>
</dbReference>
<organism evidence="2 3">
    <name type="scientific">Elaeis guineensis var. tenera</name>
    <name type="common">Oil palm</name>
    <dbReference type="NCBI Taxonomy" id="51953"/>
    <lineage>
        <taxon>Eukaryota</taxon>
        <taxon>Viridiplantae</taxon>
        <taxon>Streptophyta</taxon>
        <taxon>Embryophyta</taxon>
        <taxon>Tracheophyta</taxon>
        <taxon>Spermatophyta</taxon>
        <taxon>Magnoliopsida</taxon>
        <taxon>Liliopsida</taxon>
        <taxon>Arecaceae</taxon>
        <taxon>Arecoideae</taxon>
        <taxon>Cocoseae</taxon>
        <taxon>Elaeidinae</taxon>
        <taxon>Elaeis</taxon>
    </lineage>
</organism>
<dbReference type="SUPFAM" id="SSF109993">
    <property type="entry name" value="VPS9 domain"/>
    <property type="match status" value="1"/>
</dbReference>
<dbReference type="InParanoid" id="A0A6J0PEL1"/>